<sequence length="209" mass="22610">MPSRQRLTPADRRAQLLAVGARLFAAHPYADVLMEEIAEEAGVSRALLYRHFPSKHALFAAVYQQAADQLLAETRLDPADSLVEQLIQGMDVHLDYFVTNRNAVLAANRVLAGDPVIQTIMTSELDALRARLLAVLPLADDSAREAVSGVLKSWLVFVQVLCVDWLTHATCTRTQLRDVCIGAVLGALRPLLAEDPAPGWPPQGAGAGA</sequence>
<reference evidence="4 5" key="1">
    <citation type="submission" date="2024-09" db="EMBL/GenBank/DDBJ databases">
        <authorList>
            <person name="Sun Q."/>
            <person name="Mori K."/>
        </authorList>
    </citation>
    <scope>NUCLEOTIDE SEQUENCE [LARGE SCALE GENOMIC DNA]</scope>
    <source>
        <strain evidence="4 5">JCM 3143</strain>
    </source>
</reference>
<dbReference type="Proteomes" id="UP001589532">
    <property type="component" value="Unassembled WGS sequence"/>
</dbReference>
<dbReference type="PANTHER" id="PTHR30055:SF174">
    <property type="entry name" value="TRANSCRIPTIONAL REGULATORY PROTEIN (PROBABLY TETR-FAMILY)-RELATED"/>
    <property type="match status" value="1"/>
</dbReference>
<gene>
    <name evidence="4" type="ORF">ACFFSA_05935</name>
</gene>
<keyword evidence="1 2" id="KW-0238">DNA-binding</keyword>
<protein>
    <submittedName>
        <fullName evidence="4">TetR/AcrR family transcriptional regulator</fullName>
    </submittedName>
</protein>
<dbReference type="Pfam" id="PF00440">
    <property type="entry name" value="TetR_N"/>
    <property type="match status" value="1"/>
</dbReference>
<dbReference type="EMBL" id="JBHMBW010000003">
    <property type="protein sequence ID" value="MFB9622617.1"/>
    <property type="molecule type" value="Genomic_DNA"/>
</dbReference>
<dbReference type="PRINTS" id="PR00455">
    <property type="entry name" value="HTHTETR"/>
</dbReference>
<dbReference type="Gene3D" id="1.10.357.10">
    <property type="entry name" value="Tetracycline Repressor, domain 2"/>
    <property type="match status" value="1"/>
</dbReference>
<evidence type="ECO:0000313" key="4">
    <source>
        <dbReference type="EMBL" id="MFB9622617.1"/>
    </source>
</evidence>
<feature type="domain" description="HTH tetR-type" evidence="3">
    <location>
        <begin position="10"/>
        <end position="70"/>
    </location>
</feature>
<dbReference type="InterPro" id="IPR009057">
    <property type="entry name" value="Homeodomain-like_sf"/>
</dbReference>
<evidence type="ECO:0000256" key="2">
    <source>
        <dbReference type="PROSITE-ProRule" id="PRU00335"/>
    </source>
</evidence>
<dbReference type="PROSITE" id="PS50977">
    <property type="entry name" value="HTH_TETR_2"/>
    <property type="match status" value="1"/>
</dbReference>
<evidence type="ECO:0000256" key="1">
    <source>
        <dbReference type="ARBA" id="ARBA00023125"/>
    </source>
</evidence>
<comment type="caution">
    <text evidence="4">The sequence shown here is derived from an EMBL/GenBank/DDBJ whole genome shotgun (WGS) entry which is preliminary data.</text>
</comment>
<dbReference type="InterPro" id="IPR050109">
    <property type="entry name" value="HTH-type_TetR-like_transc_reg"/>
</dbReference>
<evidence type="ECO:0000313" key="5">
    <source>
        <dbReference type="Proteomes" id="UP001589532"/>
    </source>
</evidence>
<accession>A0ABV5RT59</accession>
<proteinExistence type="predicted"/>
<evidence type="ECO:0000259" key="3">
    <source>
        <dbReference type="PROSITE" id="PS50977"/>
    </source>
</evidence>
<dbReference type="InterPro" id="IPR001647">
    <property type="entry name" value="HTH_TetR"/>
</dbReference>
<feature type="DNA-binding region" description="H-T-H motif" evidence="2">
    <location>
        <begin position="33"/>
        <end position="52"/>
    </location>
</feature>
<keyword evidence="5" id="KW-1185">Reference proteome</keyword>
<dbReference type="SUPFAM" id="SSF46689">
    <property type="entry name" value="Homeodomain-like"/>
    <property type="match status" value="1"/>
</dbReference>
<name>A0ABV5RT59_9ACTN</name>
<organism evidence="4 5">
    <name type="scientific">Nonomuraea helvata</name>
    <dbReference type="NCBI Taxonomy" id="37484"/>
    <lineage>
        <taxon>Bacteria</taxon>
        <taxon>Bacillati</taxon>
        <taxon>Actinomycetota</taxon>
        <taxon>Actinomycetes</taxon>
        <taxon>Streptosporangiales</taxon>
        <taxon>Streptosporangiaceae</taxon>
        <taxon>Nonomuraea</taxon>
    </lineage>
</organism>
<dbReference type="RefSeq" id="WP_344996325.1">
    <property type="nucleotide sequence ID" value="NZ_BAAAXV010000009.1"/>
</dbReference>
<dbReference type="PANTHER" id="PTHR30055">
    <property type="entry name" value="HTH-TYPE TRANSCRIPTIONAL REGULATOR RUTR"/>
    <property type="match status" value="1"/>
</dbReference>